<name>A0A9N9TV53_PHYSR</name>
<dbReference type="EMBL" id="OU900099">
    <property type="protein sequence ID" value="CAG9863247.1"/>
    <property type="molecule type" value="Genomic_DNA"/>
</dbReference>
<evidence type="ECO:0000313" key="2">
    <source>
        <dbReference type="Proteomes" id="UP001153712"/>
    </source>
</evidence>
<dbReference type="AlphaFoldDB" id="A0A9N9TV53"/>
<proteinExistence type="predicted"/>
<dbReference type="Proteomes" id="UP001153712">
    <property type="component" value="Chromosome 6"/>
</dbReference>
<accession>A0A9N9TV53</accession>
<sequence length="55" mass="6181">MDWSSVLRQLAICACLHLAKGQKGPELSKLKAFTLSRAAFGWVENFCVMVLDLRQ</sequence>
<keyword evidence="2" id="KW-1185">Reference proteome</keyword>
<organism evidence="1 2">
    <name type="scientific">Phyllotreta striolata</name>
    <name type="common">Striped flea beetle</name>
    <name type="synonym">Crioceris striolata</name>
    <dbReference type="NCBI Taxonomy" id="444603"/>
    <lineage>
        <taxon>Eukaryota</taxon>
        <taxon>Metazoa</taxon>
        <taxon>Ecdysozoa</taxon>
        <taxon>Arthropoda</taxon>
        <taxon>Hexapoda</taxon>
        <taxon>Insecta</taxon>
        <taxon>Pterygota</taxon>
        <taxon>Neoptera</taxon>
        <taxon>Endopterygota</taxon>
        <taxon>Coleoptera</taxon>
        <taxon>Polyphaga</taxon>
        <taxon>Cucujiformia</taxon>
        <taxon>Chrysomeloidea</taxon>
        <taxon>Chrysomelidae</taxon>
        <taxon>Galerucinae</taxon>
        <taxon>Alticini</taxon>
        <taxon>Phyllotreta</taxon>
    </lineage>
</organism>
<reference evidence="1" key="1">
    <citation type="submission" date="2022-01" db="EMBL/GenBank/DDBJ databases">
        <authorList>
            <person name="King R."/>
        </authorList>
    </citation>
    <scope>NUCLEOTIDE SEQUENCE</scope>
</reference>
<evidence type="ECO:0000313" key="1">
    <source>
        <dbReference type="EMBL" id="CAG9863247.1"/>
    </source>
</evidence>
<protein>
    <submittedName>
        <fullName evidence="1">Uncharacterized protein</fullName>
    </submittedName>
</protein>
<gene>
    <name evidence="1" type="ORF">PHYEVI_LOCUS9545</name>
</gene>